<dbReference type="InterPro" id="IPR051699">
    <property type="entry name" value="Rpn/YhgA-like_nuclease"/>
</dbReference>
<organism evidence="2 3">
    <name type="scientific">Beggiatoa alba B18LD</name>
    <dbReference type="NCBI Taxonomy" id="395493"/>
    <lineage>
        <taxon>Bacteria</taxon>
        <taxon>Pseudomonadati</taxon>
        <taxon>Pseudomonadota</taxon>
        <taxon>Gammaproteobacteria</taxon>
        <taxon>Thiotrichales</taxon>
        <taxon>Thiotrichaceae</taxon>
        <taxon>Beggiatoa</taxon>
    </lineage>
</organism>
<dbReference type="AlphaFoldDB" id="I3CEE8"/>
<evidence type="ECO:0000313" key="2">
    <source>
        <dbReference type="EMBL" id="EIJ41991.1"/>
    </source>
</evidence>
<dbReference type="Pfam" id="PF04754">
    <property type="entry name" value="Transposase_31"/>
    <property type="match status" value="1"/>
</dbReference>
<keyword evidence="3" id="KW-1185">Reference proteome</keyword>
<dbReference type="InterPro" id="IPR006842">
    <property type="entry name" value="Transposase_31"/>
</dbReference>
<dbReference type="HOGENOM" id="CLU_059548_0_1_6"/>
<dbReference type="STRING" id="395493.BegalDRAFT_1088"/>
<dbReference type="EMBL" id="JH600070">
    <property type="protein sequence ID" value="EIJ41991.1"/>
    <property type="molecule type" value="Genomic_DNA"/>
</dbReference>
<protein>
    <recommendedName>
        <fullName evidence="1">Transposase (putative) YhgA-like domain-containing protein</fullName>
    </recommendedName>
</protein>
<dbReference type="OrthoDB" id="5623799at2"/>
<accession>I3CEE8</accession>
<evidence type="ECO:0000313" key="3">
    <source>
        <dbReference type="Proteomes" id="UP000005744"/>
    </source>
</evidence>
<gene>
    <name evidence="2" type="ORF">BegalDRAFT_1088</name>
</gene>
<reference evidence="2 3" key="1">
    <citation type="submission" date="2011-11" db="EMBL/GenBank/DDBJ databases">
        <title>Improved High-Quality Draft sequence of Beggiatoa alba B18lD.</title>
        <authorList>
            <consortium name="US DOE Joint Genome Institute"/>
            <person name="Lucas S."/>
            <person name="Han J."/>
            <person name="Lapidus A."/>
            <person name="Cheng J.-F."/>
            <person name="Goodwin L."/>
            <person name="Pitluck S."/>
            <person name="Peters L."/>
            <person name="Mikhailova N."/>
            <person name="Held B."/>
            <person name="Detter J.C."/>
            <person name="Han C."/>
            <person name="Tapia R."/>
            <person name="Land M."/>
            <person name="Hauser L."/>
            <person name="Kyrpides N."/>
            <person name="Ivanova N."/>
            <person name="Pagani I."/>
            <person name="Samuel K."/>
            <person name="Teske A."/>
            <person name="Mueller J."/>
            <person name="Woyke T."/>
        </authorList>
    </citation>
    <scope>NUCLEOTIDE SEQUENCE [LARGE SCALE GENOMIC DNA]</scope>
    <source>
        <strain evidence="2 3">B18LD</strain>
    </source>
</reference>
<dbReference type="PANTHER" id="PTHR34611">
    <property type="match status" value="1"/>
</dbReference>
<evidence type="ECO:0000259" key="1">
    <source>
        <dbReference type="Pfam" id="PF04754"/>
    </source>
</evidence>
<dbReference type="eggNOG" id="COG5464">
    <property type="taxonomic scope" value="Bacteria"/>
</dbReference>
<dbReference type="RefSeq" id="WP_002684446.1">
    <property type="nucleotide sequence ID" value="NZ_JH600070.1"/>
</dbReference>
<name>I3CEE8_9GAMM</name>
<dbReference type="PANTHER" id="PTHR34611:SF2">
    <property type="entry name" value="INACTIVE RECOMBINATION-PROMOTING NUCLEASE-LIKE PROTEIN RPNE-RELATED"/>
    <property type="match status" value="1"/>
</dbReference>
<sequence>MNTHDNSYKLLFSHPEMVRDLLTGFVHEKWVEHVDFSTLEPYKTDFISENLKNRNDDVIWRVRYRKKWLYIYIILEFQSSIDDFMAVRMWVYIGLLYQHLIKTKKLTKRHKLPPVLPLVLYNGNQRWNAETSLETLIHAAPEGLEKYRPQLHYLLIDELAYQDAELSPLKNLVAALFRMENSRNHEQANTIMVEVVKALIDWLATPEQAGLRRAFTTWLKQIYLPHHLPDTPIPEVNNLEEVGIMLEEHVQRWYAQGVQLGVQQGIERGIEQGIQRGMERGIEQGQQKEKRRDVLTILEIRFGELPVSLVEQINAITDIELLAYYLKQAILSDSLSAFQQLFTDTQLSLKPRH</sequence>
<dbReference type="Proteomes" id="UP000005744">
    <property type="component" value="Unassembled WGS sequence"/>
</dbReference>
<feature type="domain" description="Transposase (putative) YhgA-like" evidence="1">
    <location>
        <begin position="3"/>
        <end position="200"/>
    </location>
</feature>
<proteinExistence type="predicted"/>